<feature type="compositionally biased region" description="Basic residues" evidence="1">
    <location>
        <begin position="50"/>
        <end position="61"/>
    </location>
</feature>
<sequence length="144" mass="16169">MGDDTPNEGFGVSDEYSNENEGIPANEAPSSLYHETLNRRKQTLGVVHDKGKKSSSSRKLSRNTLTTQIEKLCESMASSKKSVNEIIFPHSQYTISNALNVLHPDVRVWWLQREYAEQNPIASFSSLIATSSFPFQLYHQSPPP</sequence>
<feature type="region of interest" description="Disordered" evidence="1">
    <location>
        <begin position="43"/>
        <end position="63"/>
    </location>
</feature>
<dbReference type="Proteomes" id="UP000593568">
    <property type="component" value="Unassembled WGS sequence"/>
</dbReference>
<dbReference type="EMBL" id="JABEZW010000002">
    <property type="protein sequence ID" value="MBA0759288.1"/>
    <property type="molecule type" value="Genomic_DNA"/>
</dbReference>
<accession>A0A7J9DF72</accession>
<evidence type="ECO:0000256" key="1">
    <source>
        <dbReference type="SAM" id="MobiDB-lite"/>
    </source>
</evidence>
<feature type="region of interest" description="Disordered" evidence="1">
    <location>
        <begin position="1"/>
        <end position="31"/>
    </location>
</feature>
<protein>
    <submittedName>
        <fullName evidence="2">Uncharacterized protein</fullName>
    </submittedName>
</protein>
<comment type="caution">
    <text evidence="2">The sequence shown here is derived from an EMBL/GenBank/DDBJ whole genome shotgun (WGS) entry which is preliminary data.</text>
</comment>
<keyword evidence="3" id="KW-1185">Reference proteome</keyword>
<gene>
    <name evidence="2" type="ORF">Gotri_022197</name>
</gene>
<reference evidence="2 3" key="1">
    <citation type="journal article" date="2019" name="Genome Biol. Evol.">
        <title>Insights into the evolution of the New World diploid cottons (Gossypium, subgenus Houzingenia) based on genome sequencing.</title>
        <authorList>
            <person name="Grover C.E."/>
            <person name="Arick M.A. 2nd"/>
            <person name="Thrash A."/>
            <person name="Conover J.L."/>
            <person name="Sanders W.S."/>
            <person name="Peterson D.G."/>
            <person name="Frelichowski J.E."/>
            <person name="Scheffler J.A."/>
            <person name="Scheffler B.E."/>
            <person name="Wendel J.F."/>
        </authorList>
    </citation>
    <scope>NUCLEOTIDE SEQUENCE [LARGE SCALE GENOMIC DNA]</scope>
    <source>
        <strain evidence="2">8</strain>
        <tissue evidence="2">Leaf</tissue>
    </source>
</reference>
<evidence type="ECO:0000313" key="3">
    <source>
        <dbReference type="Proteomes" id="UP000593568"/>
    </source>
</evidence>
<evidence type="ECO:0000313" key="2">
    <source>
        <dbReference type="EMBL" id="MBA0759288.1"/>
    </source>
</evidence>
<proteinExistence type="predicted"/>
<dbReference type="AlphaFoldDB" id="A0A7J9DF72"/>
<organism evidence="2 3">
    <name type="scientific">Gossypium trilobum</name>
    <dbReference type="NCBI Taxonomy" id="34281"/>
    <lineage>
        <taxon>Eukaryota</taxon>
        <taxon>Viridiplantae</taxon>
        <taxon>Streptophyta</taxon>
        <taxon>Embryophyta</taxon>
        <taxon>Tracheophyta</taxon>
        <taxon>Spermatophyta</taxon>
        <taxon>Magnoliopsida</taxon>
        <taxon>eudicotyledons</taxon>
        <taxon>Gunneridae</taxon>
        <taxon>Pentapetalae</taxon>
        <taxon>rosids</taxon>
        <taxon>malvids</taxon>
        <taxon>Malvales</taxon>
        <taxon>Malvaceae</taxon>
        <taxon>Malvoideae</taxon>
        <taxon>Gossypium</taxon>
    </lineage>
</organism>
<name>A0A7J9DF72_9ROSI</name>